<evidence type="ECO:0000313" key="2">
    <source>
        <dbReference type="EMBL" id="MFC5728720.1"/>
    </source>
</evidence>
<dbReference type="PANTHER" id="PTHR43580:SF2">
    <property type="entry name" value="CYTOKINE-LIKE NUCLEAR FACTOR N-PAC"/>
    <property type="match status" value="1"/>
</dbReference>
<dbReference type="SUPFAM" id="SSF54427">
    <property type="entry name" value="NTF2-like"/>
    <property type="match status" value="1"/>
</dbReference>
<dbReference type="SUPFAM" id="SSF51735">
    <property type="entry name" value="NAD(P)-binding Rossmann-fold domains"/>
    <property type="match status" value="1"/>
</dbReference>
<dbReference type="InterPro" id="IPR013328">
    <property type="entry name" value="6PGD_dom2"/>
</dbReference>
<dbReference type="Gene3D" id="3.10.450.50">
    <property type="match status" value="1"/>
</dbReference>
<dbReference type="InterPro" id="IPR051265">
    <property type="entry name" value="HIBADH-related_NP60_sf"/>
</dbReference>
<keyword evidence="3" id="KW-1185">Reference proteome</keyword>
<evidence type="ECO:0000313" key="3">
    <source>
        <dbReference type="Proteomes" id="UP001596072"/>
    </source>
</evidence>
<accession>A0ABW0ZCJ6</accession>
<feature type="domain" description="6-phosphogluconate dehydrogenase NADP-binding" evidence="1">
    <location>
        <begin position="12"/>
        <end position="155"/>
    </location>
</feature>
<dbReference type="InterPro" id="IPR032710">
    <property type="entry name" value="NTF2-like_dom_sf"/>
</dbReference>
<dbReference type="PROSITE" id="PS00065">
    <property type="entry name" value="D_2_HYDROXYACID_DH_1"/>
    <property type="match status" value="1"/>
</dbReference>
<organism evidence="2 3">
    <name type="scientific">Nocardioides vastitatis</name>
    <dbReference type="NCBI Taxonomy" id="2568655"/>
    <lineage>
        <taxon>Bacteria</taxon>
        <taxon>Bacillati</taxon>
        <taxon>Actinomycetota</taxon>
        <taxon>Actinomycetes</taxon>
        <taxon>Propionibacteriales</taxon>
        <taxon>Nocardioidaceae</taxon>
        <taxon>Nocardioides</taxon>
    </lineage>
</organism>
<proteinExistence type="predicted"/>
<dbReference type="SUPFAM" id="SSF48179">
    <property type="entry name" value="6-phosphogluconate dehydrogenase C-terminal domain-like"/>
    <property type="match status" value="1"/>
</dbReference>
<dbReference type="Pfam" id="PF12893">
    <property type="entry name" value="Lumazine_bd_2"/>
    <property type="match status" value="1"/>
</dbReference>
<dbReference type="InterPro" id="IPR008927">
    <property type="entry name" value="6-PGluconate_DH-like_C_sf"/>
</dbReference>
<dbReference type="EMBL" id="JBHSNS010000002">
    <property type="protein sequence ID" value="MFC5728720.1"/>
    <property type="molecule type" value="Genomic_DNA"/>
</dbReference>
<dbReference type="RefSeq" id="WP_136430923.1">
    <property type="nucleotide sequence ID" value="NZ_JBHSNS010000002.1"/>
</dbReference>
<dbReference type="InterPro" id="IPR036291">
    <property type="entry name" value="NAD(P)-bd_dom_sf"/>
</dbReference>
<dbReference type="PANTHER" id="PTHR43580">
    <property type="entry name" value="OXIDOREDUCTASE GLYR1-RELATED"/>
    <property type="match status" value="1"/>
</dbReference>
<reference evidence="3" key="1">
    <citation type="journal article" date="2019" name="Int. J. Syst. Evol. Microbiol.">
        <title>The Global Catalogue of Microorganisms (GCM) 10K type strain sequencing project: providing services to taxonomists for standard genome sequencing and annotation.</title>
        <authorList>
            <consortium name="The Broad Institute Genomics Platform"/>
            <consortium name="The Broad Institute Genome Sequencing Center for Infectious Disease"/>
            <person name="Wu L."/>
            <person name="Ma J."/>
        </authorList>
    </citation>
    <scope>NUCLEOTIDE SEQUENCE [LARGE SCALE GENOMIC DNA]</scope>
    <source>
        <strain evidence="3">YIM 94188</strain>
    </source>
</reference>
<gene>
    <name evidence="2" type="ORF">ACFPQB_07305</name>
</gene>
<dbReference type="Pfam" id="PF03446">
    <property type="entry name" value="NAD_binding_2"/>
    <property type="match status" value="1"/>
</dbReference>
<dbReference type="InterPro" id="IPR006115">
    <property type="entry name" value="6PGDH_NADP-bd"/>
</dbReference>
<sequence length="433" mass="45021">MSHQTSVPPARVAVLGLGRLGAACATRLASRGHEVVGWSRSGRAVPGVALADTAAEAVAGARCVLLCLYDGDACREVLGLVGDRLAHETTVVNMSTVGTDDAVALEKEVQASGARYAHAPVIGSVSAVAAGRLAILLGGTDDTMVRGVLDDLGDVLACGGVGRAAAAKLLANGVLGGALLAIRDSRLRAEQLELEAERAWSVLERTALGGLVSGKRSRLESGDLGQAEFTVGALAKDLELLAAEAPVAAGLRDSFAATVREGAIAVESDIAALCLAGRGSDQALRPHGLTVAPHVAEPPEVLAPLEAYVAGHATGNPDHHRRAFLPTAHVEGLRDEHLVSWTVEEYCALFSGTPAPDEASRRRRIDHAAVSGSVGTASMTLWHGDSVFVDVFLLLLVDGEWRIANKAYHRRTRADGYRLTGHQVSGRELSPSS</sequence>
<dbReference type="InterPro" id="IPR029752">
    <property type="entry name" value="D-isomer_DH_CS1"/>
</dbReference>
<dbReference type="Gene3D" id="3.40.50.720">
    <property type="entry name" value="NAD(P)-binding Rossmann-like Domain"/>
    <property type="match status" value="1"/>
</dbReference>
<comment type="caution">
    <text evidence="2">The sequence shown here is derived from an EMBL/GenBank/DDBJ whole genome shotgun (WGS) entry which is preliminary data.</text>
</comment>
<name>A0ABW0ZCJ6_9ACTN</name>
<dbReference type="Proteomes" id="UP001596072">
    <property type="component" value="Unassembled WGS sequence"/>
</dbReference>
<protein>
    <submittedName>
        <fullName evidence="2">Nuclear transport factor 2 family protein</fullName>
    </submittedName>
</protein>
<dbReference type="InterPro" id="IPR039437">
    <property type="entry name" value="FrzH/put_lumazine-bd"/>
</dbReference>
<evidence type="ECO:0000259" key="1">
    <source>
        <dbReference type="Pfam" id="PF03446"/>
    </source>
</evidence>
<dbReference type="Gene3D" id="1.10.1040.10">
    <property type="entry name" value="N-(1-d-carboxylethyl)-l-norvaline Dehydrogenase, domain 2"/>
    <property type="match status" value="1"/>
</dbReference>